<dbReference type="InterPro" id="IPR031338">
    <property type="entry name" value="KDPG/KHG_AS_2"/>
</dbReference>
<name>A0A3L7AT28_9MICO</name>
<accession>A0A3L7AT28</accession>
<keyword evidence="7" id="KW-1185">Reference proteome</keyword>
<comment type="subunit">
    <text evidence="3">Homotrimer.</text>
</comment>
<evidence type="ECO:0000256" key="5">
    <source>
        <dbReference type="ARBA" id="ARBA00023277"/>
    </source>
</evidence>
<dbReference type="Pfam" id="PF01081">
    <property type="entry name" value="Aldolase"/>
    <property type="match status" value="1"/>
</dbReference>
<dbReference type="PANTHER" id="PTHR30246">
    <property type="entry name" value="2-KETO-3-DEOXY-6-PHOSPHOGLUCONATE ALDOLASE"/>
    <property type="match status" value="1"/>
</dbReference>
<dbReference type="AlphaFoldDB" id="A0A3L7AT28"/>
<dbReference type="CDD" id="cd00452">
    <property type="entry name" value="KDPG_aldolase"/>
    <property type="match status" value="1"/>
</dbReference>
<evidence type="ECO:0000256" key="1">
    <source>
        <dbReference type="ARBA" id="ARBA00004761"/>
    </source>
</evidence>
<gene>
    <name evidence="6" type="ORF">D9V34_07955</name>
</gene>
<evidence type="ECO:0000256" key="4">
    <source>
        <dbReference type="ARBA" id="ARBA00023239"/>
    </source>
</evidence>
<dbReference type="InterPro" id="IPR000887">
    <property type="entry name" value="Aldlse_KDPG_KHG"/>
</dbReference>
<evidence type="ECO:0000313" key="7">
    <source>
        <dbReference type="Proteomes" id="UP000269438"/>
    </source>
</evidence>
<dbReference type="PROSITE" id="PS00160">
    <property type="entry name" value="ALDOLASE_KDPG_KHG_2"/>
    <property type="match status" value="1"/>
</dbReference>
<protein>
    <submittedName>
        <fullName evidence="6">2-dehydro-3-deoxyphosphogluconate aldolase</fullName>
    </submittedName>
</protein>
<dbReference type="Gene3D" id="3.20.20.70">
    <property type="entry name" value="Aldolase class I"/>
    <property type="match status" value="1"/>
</dbReference>
<dbReference type="EMBL" id="RCUY01000005">
    <property type="protein sequence ID" value="RLP83155.1"/>
    <property type="molecule type" value="Genomic_DNA"/>
</dbReference>
<proteinExistence type="inferred from homology"/>
<evidence type="ECO:0000256" key="2">
    <source>
        <dbReference type="ARBA" id="ARBA00006906"/>
    </source>
</evidence>
<evidence type="ECO:0000256" key="3">
    <source>
        <dbReference type="ARBA" id="ARBA00011233"/>
    </source>
</evidence>
<dbReference type="RefSeq" id="WP_121688283.1">
    <property type="nucleotide sequence ID" value="NZ_RCUY01000005.1"/>
</dbReference>
<comment type="caution">
    <text evidence="6">The sequence shown here is derived from an EMBL/GenBank/DDBJ whole genome shotgun (WGS) entry which is preliminary data.</text>
</comment>
<keyword evidence="5" id="KW-0119">Carbohydrate metabolism</keyword>
<organism evidence="6 7">
    <name type="scientific">Mycetocola lacteus</name>
    <dbReference type="NCBI Taxonomy" id="76637"/>
    <lineage>
        <taxon>Bacteria</taxon>
        <taxon>Bacillati</taxon>
        <taxon>Actinomycetota</taxon>
        <taxon>Actinomycetes</taxon>
        <taxon>Micrococcales</taxon>
        <taxon>Microbacteriaceae</taxon>
        <taxon>Mycetocola</taxon>
    </lineage>
</organism>
<dbReference type="OrthoDB" id="9805177at2"/>
<comment type="pathway">
    <text evidence="1">Carbohydrate acid metabolism.</text>
</comment>
<dbReference type="SUPFAM" id="SSF51569">
    <property type="entry name" value="Aldolase"/>
    <property type="match status" value="1"/>
</dbReference>
<dbReference type="PANTHER" id="PTHR30246:SF1">
    <property type="entry name" value="2-DEHYDRO-3-DEOXY-6-PHOSPHOGALACTONATE ALDOLASE-RELATED"/>
    <property type="match status" value="1"/>
</dbReference>
<evidence type="ECO:0000313" key="6">
    <source>
        <dbReference type="EMBL" id="RLP83155.1"/>
    </source>
</evidence>
<dbReference type="Proteomes" id="UP000269438">
    <property type="component" value="Unassembled WGS sequence"/>
</dbReference>
<dbReference type="GO" id="GO:0016829">
    <property type="term" value="F:lyase activity"/>
    <property type="evidence" value="ECO:0007669"/>
    <property type="project" value="UniProtKB-KW"/>
</dbReference>
<sequence length="236" mass="24153">MTVSPARTPLSPILTETPIVAVLRARHAREYAPVIEALVAGGVRSIELTLSTDGVFEHLPELIQNFGERAEIGVGTITSRDQARRALDGGAAYLVTPITDLNIIAAATARRVPVFPGGLTPTELFSAWDAGAAAVKLFPASTVGPGYIAQLRGPFPGIRVVPSGGIGVDDAAAWIRAGASAVSLGGPLLGDAFAGGDLAALTDRARRLVDSVADARGDARVGTGSTEDRVAAGIAR</sequence>
<reference evidence="6 7" key="1">
    <citation type="submission" date="2018-10" db="EMBL/GenBank/DDBJ databases">
        <authorList>
            <person name="Li J."/>
        </authorList>
    </citation>
    <scope>NUCLEOTIDE SEQUENCE [LARGE SCALE GENOMIC DNA]</scope>
    <source>
        <strain evidence="6 7">JCM 11654</strain>
    </source>
</reference>
<keyword evidence="4" id="KW-0456">Lyase</keyword>
<comment type="similarity">
    <text evidence="2">Belongs to the KHG/KDPG aldolase family.</text>
</comment>
<dbReference type="InterPro" id="IPR013785">
    <property type="entry name" value="Aldolase_TIM"/>
</dbReference>